<evidence type="ECO:0000313" key="1">
    <source>
        <dbReference type="EMBL" id="PWA28788.1"/>
    </source>
</evidence>
<organism evidence="1 2">
    <name type="scientific">Gambusia affinis</name>
    <name type="common">Western mosquitofish</name>
    <name type="synonym">Heterandria affinis</name>
    <dbReference type="NCBI Taxonomy" id="33528"/>
    <lineage>
        <taxon>Eukaryota</taxon>
        <taxon>Metazoa</taxon>
        <taxon>Chordata</taxon>
        <taxon>Craniata</taxon>
        <taxon>Vertebrata</taxon>
        <taxon>Euteleostomi</taxon>
        <taxon>Actinopterygii</taxon>
        <taxon>Neopterygii</taxon>
        <taxon>Teleostei</taxon>
        <taxon>Neoteleostei</taxon>
        <taxon>Acanthomorphata</taxon>
        <taxon>Ovalentaria</taxon>
        <taxon>Atherinomorphae</taxon>
        <taxon>Cyprinodontiformes</taxon>
        <taxon>Poeciliidae</taxon>
        <taxon>Poeciliinae</taxon>
        <taxon>Gambusia</taxon>
    </lineage>
</organism>
<protein>
    <recommendedName>
        <fullName evidence="3">Paired domain-containing protein</fullName>
    </recommendedName>
</protein>
<accession>A0A315W0P5</accession>
<dbReference type="EMBL" id="NHOQ01000739">
    <property type="protein sequence ID" value="PWA28788.1"/>
    <property type="molecule type" value="Genomic_DNA"/>
</dbReference>
<evidence type="ECO:0008006" key="3">
    <source>
        <dbReference type="Google" id="ProtNLM"/>
    </source>
</evidence>
<comment type="caution">
    <text evidence="1">The sequence shown here is derived from an EMBL/GenBank/DDBJ whole genome shotgun (WGS) entry which is preliminary data.</text>
</comment>
<dbReference type="InterPro" id="IPR009057">
    <property type="entry name" value="Homeodomain-like_sf"/>
</dbReference>
<reference evidence="1 2" key="1">
    <citation type="journal article" date="2018" name="G3 (Bethesda)">
        <title>A High-Quality Reference Genome for the Invasive Mosquitofish Gambusia affinis Using a Chicago Library.</title>
        <authorList>
            <person name="Hoffberg S.L."/>
            <person name="Troendle N.J."/>
            <person name="Glenn T.C."/>
            <person name="Mahmud O."/>
            <person name="Louha S."/>
            <person name="Chalopin D."/>
            <person name="Bennetzen J.L."/>
            <person name="Mauricio R."/>
        </authorList>
    </citation>
    <scope>NUCLEOTIDE SEQUENCE [LARGE SCALE GENOMIC DNA]</scope>
    <source>
        <strain evidence="1">NE01/NJP1002.9</strain>
        <tissue evidence="1">Muscle</tissue>
    </source>
</reference>
<keyword evidence="2" id="KW-1185">Reference proteome</keyword>
<dbReference type="Proteomes" id="UP000250572">
    <property type="component" value="Unassembled WGS sequence"/>
</dbReference>
<dbReference type="AlphaFoldDB" id="A0A315W0P5"/>
<evidence type="ECO:0000313" key="2">
    <source>
        <dbReference type="Proteomes" id="UP000250572"/>
    </source>
</evidence>
<proteinExistence type="predicted"/>
<dbReference type="SUPFAM" id="SSF46689">
    <property type="entry name" value="Homeodomain-like"/>
    <property type="match status" value="1"/>
</dbReference>
<dbReference type="InterPro" id="IPR036388">
    <property type="entry name" value="WH-like_DNA-bd_sf"/>
</dbReference>
<dbReference type="Gene3D" id="1.10.10.10">
    <property type="entry name" value="Winged helix-like DNA-binding domain superfamily/Winged helix DNA-binding domain"/>
    <property type="match status" value="1"/>
</dbReference>
<sequence>MHQLLQINAQPNHNIPAEVVTPSENSCARTGPPLQVCRLSAPTEAAAAAAAAGATWGAAGGAAGGSTAAGVFQKTKEHDVMQRQRVVDLWKDGKSEGAIGLELRMPKSTVHSIIVKYRLSNTVENLPRNGRPKKP</sequence>
<gene>
    <name evidence="1" type="ORF">CCH79_00012912</name>
</gene>
<name>A0A315W0P5_GAMAF</name>